<dbReference type="SUPFAM" id="SSF51905">
    <property type="entry name" value="FAD/NAD(P)-binding domain"/>
    <property type="match status" value="1"/>
</dbReference>
<protein>
    <submittedName>
        <fullName evidence="3">D-amino acid oxidase</fullName>
    </submittedName>
</protein>
<keyword evidence="1" id="KW-0560">Oxidoreductase</keyword>
<dbReference type="Gene3D" id="3.50.50.60">
    <property type="entry name" value="FAD/NAD(P)-binding domain"/>
    <property type="match status" value="1"/>
</dbReference>
<dbReference type="PRINTS" id="PR00420">
    <property type="entry name" value="RNGMNOXGNASE"/>
</dbReference>
<dbReference type="InterPro" id="IPR006076">
    <property type="entry name" value="FAD-dep_OxRdtase"/>
</dbReference>
<reference evidence="3" key="1">
    <citation type="journal article" date="2015" name="BMC Genomics">
        <title>Transcriptome profiling of a Rhizobium leguminosarum bv. trifolii rosR mutant reveals the role of the transcriptional regulator RosR in motility, synthesis of cell-surface components, and other cellular processes.</title>
        <authorList>
            <person name="Rachwal K."/>
            <person name="Matczynska E."/>
            <person name="Janczarek M."/>
        </authorList>
    </citation>
    <scope>NUCLEOTIDE SEQUENCE</scope>
    <source>
        <strain evidence="3">Rt24.2</strain>
    </source>
</reference>
<dbReference type="GO" id="GO:0005737">
    <property type="term" value="C:cytoplasm"/>
    <property type="evidence" value="ECO:0007669"/>
    <property type="project" value="TreeGrafter"/>
</dbReference>
<evidence type="ECO:0000259" key="2">
    <source>
        <dbReference type="Pfam" id="PF01266"/>
    </source>
</evidence>
<dbReference type="PANTHER" id="PTHR13847">
    <property type="entry name" value="SARCOSINE DEHYDROGENASE-RELATED"/>
    <property type="match status" value="1"/>
</dbReference>
<dbReference type="AlphaFoldDB" id="A0A1C9HXL4"/>
<dbReference type="Pfam" id="PF01266">
    <property type="entry name" value="DAO"/>
    <property type="match status" value="1"/>
</dbReference>
<evidence type="ECO:0000256" key="1">
    <source>
        <dbReference type="ARBA" id="ARBA00023002"/>
    </source>
</evidence>
<dbReference type="PANTHER" id="PTHR13847:SF289">
    <property type="entry name" value="GLYCINE OXIDASE"/>
    <property type="match status" value="1"/>
</dbReference>
<dbReference type="GO" id="GO:0016491">
    <property type="term" value="F:oxidoreductase activity"/>
    <property type="evidence" value="ECO:0007669"/>
    <property type="project" value="UniProtKB-KW"/>
</dbReference>
<evidence type="ECO:0000313" key="3">
    <source>
        <dbReference type="EMBL" id="AOO91272.1"/>
    </source>
</evidence>
<name>A0A1C9HXL4_RHILT</name>
<dbReference type="EMBL" id="KX488908">
    <property type="protein sequence ID" value="AOO91272.1"/>
    <property type="molecule type" value="Genomic_DNA"/>
</dbReference>
<dbReference type="Gene3D" id="3.30.9.10">
    <property type="entry name" value="D-Amino Acid Oxidase, subunit A, domain 2"/>
    <property type="match status" value="1"/>
</dbReference>
<proteinExistence type="predicted"/>
<accession>A0A1C9HXL4</accession>
<feature type="domain" description="FAD dependent oxidoreductase" evidence="2">
    <location>
        <begin position="35"/>
        <end position="380"/>
    </location>
</feature>
<organism evidence="3">
    <name type="scientific">Rhizobium leguminosarum bv. trifolii</name>
    <dbReference type="NCBI Taxonomy" id="386"/>
    <lineage>
        <taxon>Bacteria</taxon>
        <taxon>Pseudomonadati</taxon>
        <taxon>Pseudomonadota</taxon>
        <taxon>Alphaproteobacteria</taxon>
        <taxon>Hyphomicrobiales</taxon>
        <taxon>Rhizobiaceae</taxon>
        <taxon>Rhizobium/Agrobacterium group</taxon>
        <taxon>Rhizobium</taxon>
    </lineage>
</organism>
<reference evidence="3" key="2">
    <citation type="journal article" date="2016" name="Front. Microbiol.">
        <title>The Regulatory Protein RosR Affects Rhizobium leguminosarum bv. trifolii Protein Profiles, Cell Surface Properties, and Symbiosis with Clover.</title>
        <authorList>
            <person name="Rachwal K."/>
            <person name="Boguszewska A."/>
            <person name="Kopcinska J."/>
            <person name="Karas M."/>
            <person name="Tchorzewski M."/>
            <person name="Janczarek M."/>
        </authorList>
    </citation>
    <scope>NUCLEOTIDE SEQUENCE</scope>
    <source>
        <strain evidence="3">Rt24.2</strain>
    </source>
</reference>
<dbReference type="InterPro" id="IPR036188">
    <property type="entry name" value="FAD/NAD-bd_sf"/>
</dbReference>
<sequence length="404" mass="43085">MVPRSSSHRLRRISPAVARAENKVIDMNASTKPLKVVVIGGGIFGVSTSVHLARLGVRTVLINDGPLANGASGRSLAWLNSARKRADAYHRLRLAGIDRYRTLAARYPNAPWLRFDGGLTWDADDGSNEIAEIFDYERDLGYHAQWLAPARIAATTPGVDASAVTPQGAIFNPGEGWVDLPSLIGTLTEEFRTLGGEIVTDAGRATVDIEGGRARGVITADGMRRDADAVLLAAGGDVPAIVAEVGQHIGDATPIALLVRTKPLRHPLKAVLNTPRIAIRPTPGGGFALDSAWSEEEVSVKPDGSYDVRQSTLEGLLREASRVLEGNPQLEIEDYGVGPKPIPGDGEPVFGELPSIPGYFVAFSHSGATLGLIAGELLADEIATGRRHPLLADFRPERFSASRR</sequence>